<dbReference type="EMBL" id="OZ075124">
    <property type="protein sequence ID" value="CAL4924406.1"/>
    <property type="molecule type" value="Genomic_DNA"/>
</dbReference>
<dbReference type="PANTHER" id="PTHR36140">
    <property type="entry name" value="F-BOX DOMAIN-CONTAINING PROTEIN-RELATED"/>
    <property type="match status" value="1"/>
</dbReference>
<dbReference type="CDD" id="cd09917">
    <property type="entry name" value="F-box_SF"/>
    <property type="match status" value="1"/>
</dbReference>
<accession>A0ABC8XG12</accession>
<proteinExistence type="predicted"/>
<evidence type="ECO:0000313" key="2">
    <source>
        <dbReference type="EMBL" id="CAL4924406.1"/>
    </source>
</evidence>
<dbReference type="InterPro" id="IPR036047">
    <property type="entry name" value="F-box-like_dom_sf"/>
</dbReference>
<dbReference type="SUPFAM" id="SSF81383">
    <property type="entry name" value="F-box domain"/>
    <property type="match status" value="1"/>
</dbReference>
<feature type="domain" description="F-box" evidence="1">
    <location>
        <begin position="26"/>
        <end position="56"/>
    </location>
</feature>
<evidence type="ECO:0000313" key="3">
    <source>
        <dbReference type="Proteomes" id="UP001497457"/>
    </source>
</evidence>
<dbReference type="PANTHER" id="PTHR36140:SF1">
    <property type="entry name" value="F-BOX DOMAIN CONTAINING PROTEIN, EXPRESSED"/>
    <property type="match status" value="1"/>
</dbReference>
<organism evidence="2 3">
    <name type="scientific">Urochloa decumbens</name>
    <dbReference type="NCBI Taxonomy" id="240449"/>
    <lineage>
        <taxon>Eukaryota</taxon>
        <taxon>Viridiplantae</taxon>
        <taxon>Streptophyta</taxon>
        <taxon>Embryophyta</taxon>
        <taxon>Tracheophyta</taxon>
        <taxon>Spermatophyta</taxon>
        <taxon>Magnoliopsida</taxon>
        <taxon>Liliopsida</taxon>
        <taxon>Poales</taxon>
        <taxon>Poaceae</taxon>
        <taxon>PACMAD clade</taxon>
        <taxon>Panicoideae</taxon>
        <taxon>Panicodae</taxon>
        <taxon>Paniceae</taxon>
        <taxon>Melinidinae</taxon>
        <taxon>Urochloa</taxon>
    </lineage>
</organism>
<dbReference type="Proteomes" id="UP001497457">
    <property type="component" value="Chromosome 14rd"/>
</dbReference>
<name>A0ABC8XG12_9POAL</name>
<reference evidence="2" key="1">
    <citation type="submission" date="2024-10" db="EMBL/GenBank/DDBJ databases">
        <authorList>
            <person name="Ryan C."/>
        </authorList>
    </citation>
    <scope>NUCLEOTIDE SEQUENCE [LARGE SCALE GENOMIC DNA]</scope>
</reference>
<protein>
    <recommendedName>
        <fullName evidence="1">F-box domain-containing protein</fullName>
    </recommendedName>
</protein>
<sequence length="371" mass="41072">MGFHFVGPLVDPIQLALGHISNIHLVFTCSLELDDLVRCAATCRRWRRLVSSEAALIYRSAPRPRPPRRPASGLAVGLFHQVDRGDNMCAALRFRSSRLVASRKGRLVLELRRASPDDAVLRLAVVNAMTRAASLLPALSCMDMPGRYACVVLISYNRRKSTVCRSYSSGTGIWAPEAKVSGDRVLGIILDWTQNNDDLVSLCIQTLKLSVRPLPFSANLCIARVVENQVLGTLVRMLFLDHTISGDNWLRSPLKKTLTMAIRFGSTCARSPTSVSMFGVCETSGVVFAMCSDDQRGWVYAVNMDKEEAHLIYEAALDDRGCLPEFCENFHGYEMDHVDYLASLLASEGDPNGMGIEASWKRSYQRGSGHE</sequence>
<evidence type="ECO:0000259" key="1">
    <source>
        <dbReference type="Pfam" id="PF12937"/>
    </source>
</evidence>
<keyword evidence="3" id="KW-1185">Reference proteome</keyword>
<dbReference type="AlphaFoldDB" id="A0ABC8XG12"/>
<gene>
    <name evidence="2" type="ORF">URODEC1_LOCUS22837</name>
</gene>
<dbReference type="Pfam" id="PF12937">
    <property type="entry name" value="F-box-like"/>
    <property type="match status" value="1"/>
</dbReference>
<dbReference type="InterPro" id="IPR001810">
    <property type="entry name" value="F-box_dom"/>
</dbReference>